<name>A0A084W7D8_ANOSI</name>
<evidence type="ECO:0000313" key="2">
    <source>
        <dbReference type="EMBL" id="KFB46132.1"/>
    </source>
</evidence>
<dbReference type="STRING" id="74873.A0A084W7D8"/>
<feature type="compositionally biased region" description="Low complexity" evidence="1">
    <location>
        <begin position="27"/>
        <end position="37"/>
    </location>
</feature>
<dbReference type="VEuPathDB" id="VectorBase:ASIC014168"/>
<proteinExistence type="predicted"/>
<reference evidence="3" key="2">
    <citation type="submission" date="2020-05" db="UniProtKB">
        <authorList>
            <consortium name="EnsemblMetazoa"/>
        </authorList>
    </citation>
    <scope>IDENTIFICATION</scope>
</reference>
<gene>
    <name evidence="2" type="ORF">ZHAS_00014168</name>
</gene>
<dbReference type="EMBL" id="KE525315">
    <property type="protein sequence ID" value="KFB46132.1"/>
    <property type="molecule type" value="Genomic_DNA"/>
</dbReference>
<dbReference type="VEuPathDB" id="VectorBase:ASIS001018"/>
<sequence length="103" mass="11466">MPTGMMDLLTTPTTFPVELDWEGKMEPSSPSAQSQQSYAEDSTNFEDDFYDYCNEPLFNNALLGLDVDVDLKPDPLDLLKGQDLVLPIVGKQEKGRKPSIRGV</sequence>
<accession>A0A084W7D8</accession>
<keyword evidence="4" id="KW-1185">Reference proteome</keyword>
<organism evidence="3 4">
    <name type="scientific">Anopheles sinensis</name>
    <name type="common">Mosquito</name>
    <dbReference type="NCBI Taxonomy" id="74873"/>
    <lineage>
        <taxon>Eukaryota</taxon>
        <taxon>Metazoa</taxon>
        <taxon>Ecdysozoa</taxon>
        <taxon>Arthropoda</taxon>
        <taxon>Hexapoda</taxon>
        <taxon>Insecta</taxon>
        <taxon>Pterygota</taxon>
        <taxon>Neoptera</taxon>
        <taxon>Endopterygota</taxon>
        <taxon>Diptera</taxon>
        <taxon>Nematocera</taxon>
        <taxon>Culicoidea</taxon>
        <taxon>Culicidae</taxon>
        <taxon>Anophelinae</taxon>
        <taxon>Anopheles</taxon>
    </lineage>
</organism>
<dbReference type="Proteomes" id="UP000030765">
    <property type="component" value="Unassembled WGS sequence"/>
</dbReference>
<feature type="region of interest" description="Disordered" evidence="1">
    <location>
        <begin position="22"/>
        <end position="41"/>
    </location>
</feature>
<evidence type="ECO:0000313" key="3">
    <source>
        <dbReference type="EnsemblMetazoa" id="ASIC014168-PA"/>
    </source>
</evidence>
<evidence type="ECO:0000256" key="1">
    <source>
        <dbReference type="SAM" id="MobiDB-lite"/>
    </source>
</evidence>
<dbReference type="EMBL" id="ATLV01021226">
    <property type="status" value="NOT_ANNOTATED_CDS"/>
    <property type="molecule type" value="Genomic_DNA"/>
</dbReference>
<dbReference type="EnsemblMetazoa" id="ASIC014168-RA">
    <property type="protein sequence ID" value="ASIC014168-PA"/>
    <property type="gene ID" value="ASIC014168"/>
</dbReference>
<dbReference type="AlphaFoldDB" id="A0A084W7D8"/>
<protein>
    <submittedName>
        <fullName evidence="2">AGAP008914-PA-like protein</fullName>
    </submittedName>
</protein>
<evidence type="ECO:0000313" key="4">
    <source>
        <dbReference type="Proteomes" id="UP000030765"/>
    </source>
</evidence>
<reference evidence="2 4" key="1">
    <citation type="journal article" date="2014" name="BMC Genomics">
        <title>Genome sequence of Anopheles sinensis provides insight into genetics basis of mosquito competence for malaria parasites.</title>
        <authorList>
            <person name="Zhou D."/>
            <person name="Zhang D."/>
            <person name="Ding G."/>
            <person name="Shi L."/>
            <person name="Hou Q."/>
            <person name="Ye Y."/>
            <person name="Xu Y."/>
            <person name="Zhou H."/>
            <person name="Xiong C."/>
            <person name="Li S."/>
            <person name="Yu J."/>
            <person name="Hong S."/>
            <person name="Yu X."/>
            <person name="Zou P."/>
            <person name="Chen C."/>
            <person name="Chang X."/>
            <person name="Wang W."/>
            <person name="Lv Y."/>
            <person name="Sun Y."/>
            <person name="Ma L."/>
            <person name="Shen B."/>
            <person name="Zhu C."/>
        </authorList>
    </citation>
    <scope>NUCLEOTIDE SEQUENCE [LARGE SCALE GENOMIC DNA]</scope>
</reference>